<dbReference type="EMBL" id="SPAZ01000237">
    <property type="protein sequence ID" value="TQE26486.1"/>
    <property type="molecule type" value="Genomic_DNA"/>
</dbReference>
<gene>
    <name evidence="1" type="ORF">Sipo8835_29665</name>
</gene>
<dbReference type="GO" id="GO:0046677">
    <property type="term" value="P:response to antibiotic"/>
    <property type="evidence" value="ECO:0007669"/>
    <property type="project" value="InterPro"/>
</dbReference>
<sequence>MTQDIRTFLPPSCDLLGLGEPTHLEPAFAHIRNELFAQLVDHGFRSIALETDRVAALTVNDFVQGGTGDLDTVMSEGFSHGFGELAPNRRLIAWMRDHNETRPPEERLSFHGFDAPMETMSVPSPRPHLEHTRDYLKRADLGLDGSDLASLLGDDERWSRTEAVLDPAMSIGATPEADRLRTIADDLLTALHMYAPELIAATSQDEWSRAKTHATAALGLLRHHRQAAQRVPDTTRWTRLCATRDALMAQNLLDIRAIEARRGPTLVFSHNVHLQRNLSSMDMGHMHLVWSSAGAIVSALPGSHSYAFVAGSLGKSEAIALEAPAPDTYEGALQTRIPAWGLTTAIEVPPARSRTDATPQQGYFPLDRPTIDAADAILHINTGAAGAP</sequence>
<organism evidence="1 2">
    <name type="scientific">Streptomyces ipomoeae</name>
    <dbReference type="NCBI Taxonomy" id="103232"/>
    <lineage>
        <taxon>Bacteria</taxon>
        <taxon>Bacillati</taxon>
        <taxon>Actinomycetota</taxon>
        <taxon>Actinomycetes</taxon>
        <taxon>Kitasatosporales</taxon>
        <taxon>Streptomycetaceae</taxon>
        <taxon>Streptomyces</taxon>
    </lineage>
</organism>
<dbReference type="Gene3D" id="1.20.1440.30">
    <property type="entry name" value="Biosynthetic Protein domain"/>
    <property type="match status" value="1"/>
</dbReference>
<dbReference type="InterPro" id="IPR007815">
    <property type="entry name" value="Emycin_Estase"/>
</dbReference>
<dbReference type="Gene3D" id="3.40.1660.10">
    <property type="entry name" value="EreA-like (biosynthetic domain)"/>
    <property type="match status" value="1"/>
</dbReference>
<dbReference type="Gene3D" id="3.30.1870.10">
    <property type="entry name" value="EreA-like, domain 2"/>
    <property type="match status" value="1"/>
</dbReference>
<comment type="caution">
    <text evidence="1">The sequence shown here is derived from an EMBL/GenBank/DDBJ whole genome shotgun (WGS) entry which is preliminary data.</text>
</comment>
<dbReference type="Pfam" id="PF05139">
    <property type="entry name" value="Erythro_esteras"/>
    <property type="match status" value="1"/>
</dbReference>
<reference evidence="1 2" key="1">
    <citation type="submission" date="2019-03" db="EMBL/GenBank/DDBJ databases">
        <title>Comparative genomic analyses of the sweetpotato soil rot pathogen, Streptomyces ipomoeae.</title>
        <authorList>
            <person name="Ruschel Soares N."/>
            <person name="Badger J.H."/>
            <person name="Huguet-Tapia J.C."/>
            <person name="Clark C.A."/>
            <person name="Pettis G.S."/>
        </authorList>
    </citation>
    <scope>NUCLEOTIDE SEQUENCE [LARGE SCALE GENOMIC DNA]</scope>
    <source>
        <strain evidence="1 2">88-35</strain>
    </source>
</reference>
<dbReference type="InterPro" id="IPR052036">
    <property type="entry name" value="Hydrolase/PRTase-associated"/>
</dbReference>
<protein>
    <submittedName>
        <fullName evidence="1">Erythromycin esterase family protein</fullName>
    </submittedName>
</protein>
<dbReference type="PANTHER" id="PTHR31299:SF0">
    <property type="entry name" value="ESTERASE, PUTATIVE (AFU_ORTHOLOGUE AFUA_1G05850)-RELATED"/>
    <property type="match status" value="1"/>
</dbReference>
<accession>A0AAE8VYY9</accession>
<dbReference type="AlphaFoldDB" id="A0AAE8VYY9"/>
<dbReference type="CDD" id="cd14728">
    <property type="entry name" value="Ere-like"/>
    <property type="match status" value="1"/>
</dbReference>
<proteinExistence type="predicted"/>
<evidence type="ECO:0000313" key="1">
    <source>
        <dbReference type="EMBL" id="TQE26486.1"/>
    </source>
</evidence>
<name>A0AAE8VYY9_9ACTN</name>
<dbReference type="PANTHER" id="PTHR31299">
    <property type="entry name" value="ESTERASE, PUTATIVE (AFU_ORTHOLOGUE AFUA_1G05850)-RELATED"/>
    <property type="match status" value="1"/>
</dbReference>
<dbReference type="Proteomes" id="UP000318720">
    <property type="component" value="Unassembled WGS sequence"/>
</dbReference>
<evidence type="ECO:0000313" key="2">
    <source>
        <dbReference type="Proteomes" id="UP000318720"/>
    </source>
</evidence>
<dbReference type="RefSeq" id="WP_009338840.1">
    <property type="nucleotide sequence ID" value="NZ_JARAVC010000587.1"/>
</dbReference>
<dbReference type="SUPFAM" id="SSF159501">
    <property type="entry name" value="EreA/ChaN-like"/>
    <property type="match status" value="1"/>
</dbReference>